<gene>
    <name evidence="1" type="ORF">AAE3_LOCUS8411</name>
</gene>
<accession>A0A8S0WDU5</accession>
<sequence length="189" mass="21035">MITHSKKAPLPEKSADTFYSAPPSITLTSSPYPSPPDAFIANFDRYKPSYCTLHPDHTPNLNNSVISKILATFCSYLPLDDENQHLKCLLNPSGQIFDSQPFISPTAIVHDDLPQQQTSQQLTLLHPPLPPFTNSQNVWKCFIPKYLSPAKDPLLKNVSGRHETVLTSLVHSFATIMPRNLFVLGIKGL</sequence>
<dbReference type="EMBL" id="CACVBS010000053">
    <property type="protein sequence ID" value="CAA7266260.1"/>
    <property type="molecule type" value="Genomic_DNA"/>
</dbReference>
<proteinExistence type="predicted"/>
<comment type="caution">
    <text evidence="1">The sequence shown here is derived from an EMBL/GenBank/DDBJ whole genome shotgun (WGS) entry which is preliminary data.</text>
</comment>
<dbReference type="AlphaFoldDB" id="A0A8S0WDU5"/>
<protein>
    <submittedName>
        <fullName evidence="1">Uncharacterized protein</fullName>
    </submittedName>
</protein>
<organism evidence="1 2">
    <name type="scientific">Cyclocybe aegerita</name>
    <name type="common">Black poplar mushroom</name>
    <name type="synonym">Agrocybe aegerita</name>
    <dbReference type="NCBI Taxonomy" id="1973307"/>
    <lineage>
        <taxon>Eukaryota</taxon>
        <taxon>Fungi</taxon>
        <taxon>Dikarya</taxon>
        <taxon>Basidiomycota</taxon>
        <taxon>Agaricomycotina</taxon>
        <taxon>Agaricomycetes</taxon>
        <taxon>Agaricomycetidae</taxon>
        <taxon>Agaricales</taxon>
        <taxon>Agaricineae</taxon>
        <taxon>Bolbitiaceae</taxon>
        <taxon>Cyclocybe</taxon>
    </lineage>
</organism>
<name>A0A8S0WDU5_CYCAE</name>
<evidence type="ECO:0000313" key="1">
    <source>
        <dbReference type="EMBL" id="CAA7266260.1"/>
    </source>
</evidence>
<evidence type="ECO:0000313" key="2">
    <source>
        <dbReference type="Proteomes" id="UP000467700"/>
    </source>
</evidence>
<reference evidence="1 2" key="1">
    <citation type="submission" date="2020-01" db="EMBL/GenBank/DDBJ databases">
        <authorList>
            <person name="Gupta K D."/>
        </authorList>
    </citation>
    <scope>NUCLEOTIDE SEQUENCE [LARGE SCALE GENOMIC DNA]</scope>
</reference>
<keyword evidence="2" id="KW-1185">Reference proteome</keyword>
<dbReference type="Proteomes" id="UP000467700">
    <property type="component" value="Unassembled WGS sequence"/>
</dbReference>